<dbReference type="Gene3D" id="1.10.443.10">
    <property type="entry name" value="Intergrase catalytic core"/>
    <property type="match status" value="1"/>
</dbReference>
<organism evidence="3 4">
    <name type="scientific">Brevibacillus fortis</name>
    <dbReference type="NCBI Taxonomy" id="2126352"/>
    <lineage>
        <taxon>Bacteria</taxon>
        <taxon>Bacillati</taxon>
        <taxon>Bacillota</taxon>
        <taxon>Bacilli</taxon>
        <taxon>Bacillales</taxon>
        <taxon>Paenibacillaceae</taxon>
        <taxon>Brevibacillus</taxon>
    </lineage>
</organism>
<proteinExistence type="predicted"/>
<evidence type="ECO:0000256" key="1">
    <source>
        <dbReference type="ARBA" id="ARBA00023172"/>
    </source>
</evidence>
<dbReference type="GO" id="GO:0003677">
    <property type="term" value="F:DNA binding"/>
    <property type="evidence" value="ECO:0007669"/>
    <property type="project" value="InterPro"/>
</dbReference>
<dbReference type="EMBL" id="PXZM01000050">
    <property type="protein sequence ID" value="PSJ87250.1"/>
    <property type="molecule type" value="Genomic_DNA"/>
</dbReference>
<evidence type="ECO:0000259" key="2">
    <source>
        <dbReference type="PROSITE" id="PS51898"/>
    </source>
</evidence>
<evidence type="ECO:0000313" key="4">
    <source>
        <dbReference type="Proteomes" id="UP000240419"/>
    </source>
</evidence>
<name>A0A2P7UJT9_9BACL</name>
<evidence type="ECO:0000313" key="3">
    <source>
        <dbReference type="EMBL" id="PSJ87250.1"/>
    </source>
</evidence>
<dbReference type="Proteomes" id="UP000240419">
    <property type="component" value="Unassembled WGS sequence"/>
</dbReference>
<dbReference type="InterPro" id="IPR011010">
    <property type="entry name" value="DNA_brk_join_enz"/>
</dbReference>
<accession>A0A2P7UJT9</accession>
<dbReference type="AlphaFoldDB" id="A0A2P7UJT9"/>
<dbReference type="PROSITE" id="PS51898">
    <property type="entry name" value="TYR_RECOMBINASE"/>
    <property type="match status" value="1"/>
</dbReference>
<sequence>MENDTKKIFIRVPKNRAFTAEEAKQFLDAAVFDKWNCLFILLLTTGLRPGEALGLKWTYLVDLIYKFNELSLEMERDGRWRNPKLPEVESFTNS</sequence>
<keyword evidence="1" id="KW-0233">DNA recombination</keyword>
<protein>
    <recommendedName>
        <fullName evidence="2">Tyr recombinase domain-containing protein</fullName>
    </recommendedName>
</protein>
<keyword evidence="4" id="KW-1185">Reference proteome</keyword>
<dbReference type="GO" id="GO:0006310">
    <property type="term" value="P:DNA recombination"/>
    <property type="evidence" value="ECO:0007669"/>
    <property type="project" value="UniProtKB-KW"/>
</dbReference>
<dbReference type="SUPFAM" id="SSF56349">
    <property type="entry name" value="DNA breaking-rejoining enzymes"/>
    <property type="match status" value="1"/>
</dbReference>
<gene>
    <name evidence="3" type="ORF">C7R93_27290</name>
</gene>
<dbReference type="InterPro" id="IPR002104">
    <property type="entry name" value="Integrase_catalytic"/>
</dbReference>
<comment type="caution">
    <text evidence="3">The sequence shown here is derived from an EMBL/GenBank/DDBJ whole genome shotgun (WGS) entry which is preliminary data.</text>
</comment>
<reference evidence="3 4" key="1">
    <citation type="submission" date="2018-03" db="EMBL/GenBank/DDBJ databases">
        <title>Brevisbacillus phylogenomics.</title>
        <authorList>
            <person name="Dunlap C."/>
        </authorList>
    </citation>
    <scope>NUCLEOTIDE SEQUENCE [LARGE SCALE GENOMIC DNA]</scope>
    <source>
        <strain evidence="3 4">NRRL NRS-1210</strain>
    </source>
</reference>
<dbReference type="GO" id="GO:0015074">
    <property type="term" value="P:DNA integration"/>
    <property type="evidence" value="ECO:0007669"/>
    <property type="project" value="InterPro"/>
</dbReference>
<feature type="domain" description="Tyr recombinase" evidence="2">
    <location>
        <begin position="13"/>
        <end position="94"/>
    </location>
</feature>
<dbReference type="InterPro" id="IPR013762">
    <property type="entry name" value="Integrase-like_cat_sf"/>
</dbReference>